<dbReference type="PANTHER" id="PTHR43791:SF32">
    <property type="entry name" value="MAJOR FACILITATOR SUPERFAMILY (MFS) PROFILE DOMAIN-CONTAINING PROTEIN"/>
    <property type="match status" value="1"/>
</dbReference>
<dbReference type="SUPFAM" id="SSF103473">
    <property type="entry name" value="MFS general substrate transporter"/>
    <property type="match status" value="1"/>
</dbReference>
<accession>A0ABR3VNI3</accession>
<evidence type="ECO:0000313" key="9">
    <source>
        <dbReference type="EMBL" id="KAL1843479.1"/>
    </source>
</evidence>
<feature type="transmembrane region" description="Helical" evidence="7">
    <location>
        <begin position="328"/>
        <end position="348"/>
    </location>
</feature>
<keyword evidence="2" id="KW-0813">Transport</keyword>
<feature type="transmembrane region" description="Helical" evidence="7">
    <location>
        <begin position="180"/>
        <end position="201"/>
    </location>
</feature>
<feature type="domain" description="Major facilitator superfamily (MFS) profile" evidence="8">
    <location>
        <begin position="54"/>
        <end position="478"/>
    </location>
</feature>
<name>A0ABR3VNI3_HUMIN</name>
<evidence type="ECO:0000256" key="6">
    <source>
        <dbReference type="SAM" id="MobiDB-lite"/>
    </source>
</evidence>
<dbReference type="InterPro" id="IPR036259">
    <property type="entry name" value="MFS_trans_sf"/>
</dbReference>
<comment type="caution">
    <text evidence="9">The sequence shown here is derived from an EMBL/GenBank/DDBJ whole genome shotgun (WGS) entry which is preliminary data.</text>
</comment>
<keyword evidence="3 7" id="KW-0812">Transmembrane</keyword>
<feature type="region of interest" description="Disordered" evidence="6">
    <location>
        <begin position="12"/>
        <end position="35"/>
    </location>
</feature>
<evidence type="ECO:0000256" key="1">
    <source>
        <dbReference type="ARBA" id="ARBA00004141"/>
    </source>
</evidence>
<dbReference type="Proteomes" id="UP001583172">
    <property type="component" value="Unassembled WGS sequence"/>
</dbReference>
<feature type="transmembrane region" description="Helical" evidence="7">
    <location>
        <begin position="450"/>
        <end position="474"/>
    </location>
</feature>
<keyword evidence="4 7" id="KW-1133">Transmembrane helix</keyword>
<dbReference type="Gene3D" id="1.20.1250.20">
    <property type="entry name" value="MFS general substrate transporter like domains"/>
    <property type="match status" value="2"/>
</dbReference>
<evidence type="ECO:0000256" key="2">
    <source>
        <dbReference type="ARBA" id="ARBA00022448"/>
    </source>
</evidence>
<sequence>MADEKKIAVLADEKQIPATESQSSTKSISEDEGQEITWTEEEEQALKRRVDLIIMPLLILAFFALQLDRGNIGNALTDFFMRDVGITQFQFNVGQQLLSAGIVILEIPSNIILYRLGPTLWIGCQILAWGFVATFQAFQKGLGPYLATRLLLGLCESGFIPAGLFTMTRWYKREETSKRFAIYFIGNFFAGACSSLIAYGILHMRGIGGLAGWQWLFLIEGAFTVLVGFLFIAMFPKSPANPVSILGIRYFNERESQILQQRVLRDDPTKFQPRRNVTLGEVKDTFTNWRILPHFLMAILGLAPAHTMGSYAPSLVVSFGYDRLKSNAMVSIGSWILFVLNLVWGYLADKTGRRGLLVLLGVLFFWGFTLGSRLVVDSPNSNLRFGLLIATIAFQAPWHAVNGSWLALNARSAGERSITMAIFVMSANIAGIIGSQIFQAHDAPLYHTGWTVIIVLCSVSLAMAITANLQYWLLNKTQKREGQDRYVW</sequence>
<feature type="transmembrane region" description="Helical" evidence="7">
    <location>
        <begin position="387"/>
        <end position="408"/>
    </location>
</feature>
<organism evidence="9 10">
    <name type="scientific">Humicola insolens</name>
    <name type="common">Soft-rot fungus</name>
    <dbReference type="NCBI Taxonomy" id="85995"/>
    <lineage>
        <taxon>Eukaryota</taxon>
        <taxon>Fungi</taxon>
        <taxon>Dikarya</taxon>
        <taxon>Ascomycota</taxon>
        <taxon>Pezizomycotina</taxon>
        <taxon>Sordariomycetes</taxon>
        <taxon>Sordariomycetidae</taxon>
        <taxon>Sordariales</taxon>
        <taxon>Chaetomiaceae</taxon>
        <taxon>Mycothermus</taxon>
    </lineage>
</organism>
<evidence type="ECO:0000259" key="8">
    <source>
        <dbReference type="PROSITE" id="PS50850"/>
    </source>
</evidence>
<dbReference type="InterPro" id="IPR020846">
    <property type="entry name" value="MFS_dom"/>
</dbReference>
<proteinExistence type="predicted"/>
<feature type="transmembrane region" description="Helical" evidence="7">
    <location>
        <begin position="355"/>
        <end position="375"/>
    </location>
</feature>
<protein>
    <recommendedName>
        <fullName evidence="8">Major facilitator superfamily (MFS) profile domain-containing protein</fullName>
    </recommendedName>
</protein>
<dbReference type="InterPro" id="IPR011701">
    <property type="entry name" value="MFS"/>
</dbReference>
<evidence type="ECO:0000256" key="7">
    <source>
        <dbReference type="SAM" id="Phobius"/>
    </source>
</evidence>
<evidence type="ECO:0000313" key="10">
    <source>
        <dbReference type="Proteomes" id="UP001583172"/>
    </source>
</evidence>
<gene>
    <name evidence="9" type="ORF">VTJ49DRAFT_1350</name>
</gene>
<dbReference type="EMBL" id="JAZGSY010000015">
    <property type="protein sequence ID" value="KAL1843479.1"/>
    <property type="molecule type" value="Genomic_DNA"/>
</dbReference>
<feature type="transmembrane region" description="Helical" evidence="7">
    <location>
        <begin position="213"/>
        <end position="235"/>
    </location>
</feature>
<dbReference type="PROSITE" id="PS50850">
    <property type="entry name" value="MFS"/>
    <property type="match status" value="1"/>
</dbReference>
<reference evidence="9 10" key="1">
    <citation type="journal article" date="2024" name="Commun. Biol.">
        <title>Comparative genomic analysis of thermophilic fungi reveals convergent evolutionary adaptations and gene losses.</title>
        <authorList>
            <person name="Steindorff A.S."/>
            <person name="Aguilar-Pontes M.V."/>
            <person name="Robinson A.J."/>
            <person name="Andreopoulos B."/>
            <person name="LaButti K."/>
            <person name="Kuo A."/>
            <person name="Mondo S."/>
            <person name="Riley R."/>
            <person name="Otillar R."/>
            <person name="Haridas S."/>
            <person name="Lipzen A."/>
            <person name="Grimwood J."/>
            <person name="Schmutz J."/>
            <person name="Clum A."/>
            <person name="Reid I.D."/>
            <person name="Moisan M.C."/>
            <person name="Butler G."/>
            <person name="Nguyen T.T.M."/>
            <person name="Dewar K."/>
            <person name="Conant G."/>
            <person name="Drula E."/>
            <person name="Henrissat B."/>
            <person name="Hansel C."/>
            <person name="Singer S."/>
            <person name="Hutchinson M.I."/>
            <person name="de Vries R.P."/>
            <person name="Natvig D.O."/>
            <person name="Powell A.J."/>
            <person name="Tsang A."/>
            <person name="Grigoriev I.V."/>
        </authorList>
    </citation>
    <scope>NUCLEOTIDE SEQUENCE [LARGE SCALE GENOMIC DNA]</scope>
    <source>
        <strain evidence="9 10">CBS 620.91</strain>
    </source>
</reference>
<feature type="compositionally biased region" description="Polar residues" evidence="6">
    <location>
        <begin position="18"/>
        <end position="27"/>
    </location>
</feature>
<evidence type="ECO:0000256" key="5">
    <source>
        <dbReference type="ARBA" id="ARBA00023136"/>
    </source>
</evidence>
<comment type="subcellular location">
    <subcellularLocation>
        <location evidence="1">Membrane</location>
        <topology evidence="1">Multi-pass membrane protein</topology>
    </subcellularLocation>
</comment>
<feature type="transmembrane region" description="Helical" evidence="7">
    <location>
        <begin position="291"/>
        <end position="308"/>
    </location>
</feature>
<feature type="transmembrane region" description="Helical" evidence="7">
    <location>
        <begin position="119"/>
        <end position="138"/>
    </location>
</feature>
<feature type="transmembrane region" description="Helical" evidence="7">
    <location>
        <begin position="150"/>
        <end position="168"/>
    </location>
</feature>
<evidence type="ECO:0000256" key="3">
    <source>
        <dbReference type="ARBA" id="ARBA00022692"/>
    </source>
</evidence>
<dbReference type="PANTHER" id="PTHR43791">
    <property type="entry name" value="PERMEASE-RELATED"/>
    <property type="match status" value="1"/>
</dbReference>
<evidence type="ECO:0000256" key="4">
    <source>
        <dbReference type="ARBA" id="ARBA00022989"/>
    </source>
</evidence>
<keyword evidence="10" id="KW-1185">Reference proteome</keyword>
<dbReference type="Pfam" id="PF07690">
    <property type="entry name" value="MFS_1"/>
    <property type="match status" value="1"/>
</dbReference>
<keyword evidence="5 7" id="KW-0472">Membrane</keyword>
<feature type="transmembrane region" description="Helical" evidence="7">
    <location>
        <begin position="420"/>
        <end position="438"/>
    </location>
</feature>